<evidence type="ECO:0000313" key="1">
    <source>
        <dbReference type="EMBL" id="MFC4624295.1"/>
    </source>
</evidence>
<evidence type="ECO:0000313" key="2">
    <source>
        <dbReference type="Proteomes" id="UP001596042"/>
    </source>
</evidence>
<dbReference type="EMBL" id="JBHSEL010000035">
    <property type="protein sequence ID" value="MFC4624295.1"/>
    <property type="molecule type" value="Genomic_DNA"/>
</dbReference>
<sequence length="76" mass="8506">FFCGIPTSSYGSIVYFREDHFSGGRPVSARLTRFPLPLGTTMLPVLSGHAFHAHFHASQGRAFSTQYQKLMMVISR</sequence>
<accession>A0ABV9H5F1</accession>
<protein>
    <submittedName>
        <fullName evidence="1">Uncharacterized protein</fullName>
    </submittedName>
</protein>
<gene>
    <name evidence="1" type="ORF">ACFO1V_03485</name>
</gene>
<name>A0ABV9H5F1_9HYPH</name>
<dbReference type="RefSeq" id="WP_380075060.1">
    <property type="nucleotide sequence ID" value="NZ_JBHSEL010000035.1"/>
</dbReference>
<feature type="non-terminal residue" evidence="1">
    <location>
        <position position="1"/>
    </location>
</feature>
<dbReference type="Proteomes" id="UP001596042">
    <property type="component" value="Unassembled WGS sequence"/>
</dbReference>
<comment type="caution">
    <text evidence="1">The sequence shown here is derived from an EMBL/GenBank/DDBJ whole genome shotgun (WGS) entry which is preliminary data.</text>
</comment>
<keyword evidence="2" id="KW-1185">Reference proteome</keyword>
<organism evidence="1 2">
    <name type="scientific">Daeguia caeni</name>
    <dbReference type="NCBI Taxonomy" id="439612"/>
    <lineage>
        <taxon>Bacteria</taxon>
        <taxon>Pseudomonadati</taxon>
        <taxon>Pseudomonadota</taxon>
        <taxon>Alphaproteobacteria</taxon>
        <taxon>Hyphomicrobiales</taxon>
        <taxon>Brucellaceae</taxon>
        <taxon>Daeguia</taxon>
    </lineage>
</organism>
<proteinExistence type="predicted"/>
<reference evidence="2" key="1">
    <citation type="journal article" date="2019" name="Int. J. Syst. Evol. Microbiol.">
        <title>The Global Catalogue of Microorganisms (GCM) 10K type strain sequencing project: providing services to taxonomists for standard genome sequencing and annotation.</title>
        <authorList>
            <consortium name="The Broad Institute Genomics Platform"/>
            <consortium name="The Broad Institute Genome Sequencing Center for Infectious Disease"/>
            <person name="Wu L."/>
            <person name="Ma J."/>
        </authorList>
    </citation>
    <scope>NUCLEOTIDE SEQUENCE [LARGE SCALE GENOMIC DNA]</scope>
    <source>
        <strain evidence="2">CGMCC 1.15731</strain>
    </source>
</reference>